<reference evidence="1 2" key="1">
    <citation type="journal article" date="2021" name="Nat. Plants">
        <title>The Taxus genome provides insights into paclitaxel biosynthesis.</title>
        <authorList>
            <person name="Xiong X."/>
            <person name="Gou J."/>
            <person name="Liao Q."/>
            <person name="Li Y."/>
            <person name="Zhou Q."/>
            <person name="Bi G."/>
            <person name="Li C."/>
            <person name="Du R."/>
            <person name="Wang X."/>
            <person name="Sun T."/>
            <person name="Guo L."/>
            <person name="Liang H."/>
            <person name="Lu P."/>
            <person name="Wu Y."/>
            <person name="Zhang Z."/>
            <person name="Ro D.K."/>
            <person name="Shang Y."/>
            <person name="Huang S."/>
            <person name="Yan J."/>
        </authorList>
    </citation>
    <scope>NUCLEOTIDE SEQUENCE [LARGE SCALE GENOMIC DNA]</scope>
    <source>
        <strain evidence="1">Ta-2019</strain>
    </source>
</reference>
<feature type="non-terminal residue" evidence="1">
    <location>
        <position position="1"/>
    </location>
</feature>
<dbReference type="EMBL" id="JAHRHJ020003813">
    <property type="protein sequence ID" value="KAH9288652.1"/>
    <property type="molecule type" value="Genomic_DNA"/>
</dbReference>
<comment type="caution">
    <text evidence="1">The sequence shown here is derived from an EMBL/GenBank/DDBJ whole genome shotgun (WGS) entry which is preliminary data.</text>
</comment>
<protein>
    <submittedName>
        <fullName evidence="1">Uncharacterized protein</fullName>
    </submittedName>
</protein>
<evidence type="ECO:0000313" key="1">
    <source>
        <dbReference type="EMBL" id="KAH9288652.1"/>
    </source>
</evidence>
<dbReference type="AlphaFoldDB" id="A0AA38C293"/>
<sequence length="97" mass="10534">RATVVRCRDDLAVVDGEGNTEDILHVADEAAGGMPGVEIPEAELAVPRARKCELAVRGDGNGRGRPRQSCRRRCRKAAKANSWLPVRKTCFCKCKGT</sequence>
<accession>A0AA38C293</accession>
<dbReference type="Proteomes" id="UP000824469">
    <property type="component" value="Unassembled WGS sequence"/>
</dbReference>
<name>A0AA38C293_TAXCH</name>
<organism evidence="1 2">
    <name type="scientific">Taxus chinensis</name>
    <name type="common">Chinese yew</name>
    <name type="synonym">Taxus wallichiana var. chinensis</name>
    <dbReference type="NCBI Taxonomy" id="29808"/>
    <lineage>
        <taxon>Eukaryota</taxon>
        <taxon>Viridiplantae</taxon>
        <taxon>Streptophyta</taxon>
        <taxon>Embryophyta</taxon>
        <taxon>Tracheophyta</taxon>
        <taxon>Spermatophyta</taxon>
        <taxon>Pinopsida</taxon>
        <taxon>Pinidae</taxon>
        <taxon>Conifers II</taxon>
        <taxon>Cupressales</taxon>
        <taxon>Taxaceae</taxon>
        <taxon>Taxus</taxon>
    </lineage>
</organism>
<proteinExistence type="predicted"/>
<keyword evidence="2" id="KW-1185">Reference proteome</keyword>
<evidence type="ECO:0000313" key="2">
    <source>
        <dbReference type="Proteomes" id="UP000824469"/>
    </source>
</evidence>
<gene>
    <name evidence="1" type="ORF">KI387_032769</name>
</gene>